<dbReference type="EMBL" id="MATO01000015">
    <property type="protein sequence ID" value="OCS92488.1"/>
    <property type="molecule type" value="Genomic_DNA"/>
</dbReference>
<accession>A0A1C0YZ53</accession>
<dbReference type="Proteomes" id="UP000093482">
    <property type="component" value="Unassembled WGS sequence"/>
</dbReference>
<dbReference type="AlphaFoldDB" id="A0A1C0YZ53"/>
<organism evidence="1 2">
    <name type="scientific">Caryophanon latum</name>
    <dbReference type="NCBI Taxonomy" id="33977"/>
    <lineage>
        <taxon>Bacteria</taxon>
        <taxon>Bacillati</taxon>
        <taxon>Bacillota</taxon>
        <taxon>Bacilli</taxon>
        <taxon>Bacillales</taxon>
        <taxon>Caryophanaceae</taxon>
        <taxon>Caryophanon</taxon>
    </lineage>
</organism>
<comment type="caution">
    <text evidence="1">The sequence shown here is derived from an EMBL/GenBank/DDBJ whole genome shotgun (WGS) entry which is preliminary data.</text>
</comment>
<keyword evidence="2" id="KW-1185">Reference proteome</keyword>
<proteinExistence type="predicted"/>
<dbReference type="OrthoDB" id="9758243at2"/>
<protein>
    <submittedName>
        <fullName evidence="1">Uncharacterized protein</fullName>
    </submittedName>
</protein>
<name>A0A1C0YZ53_9BACL</name>
<evidence type="ECO:0000313" key="2">
    <source>
        <dbReference type="Proteomes" id="UP000093482"/>
    </source>
</evidence>
<evidence type="ECO:0000313" key="1">
    <source>
        <dbReference type="EMBL" id="OCS92488.1"/>
    </source>
</evidence>
<dbReference type="RefSeq" id="WP_066462280.1">
    <property type="nucleotide sequence ID" value="NZ_MATO01000015.1"/>
</dbReference>
<sequence length="325" mass="37811">MKISLYAAQKAIADDFIDFVGSEFSFEYEWKPLNEESKVGTVPHFSLFLLSLQSANSLWLKERVKQLLELGAHDQSIYFILMNKETVSKKSDIELVITDLSNQLSNYLVNPQIDVISLKVFKAFNEKEERFMYYDFALEEYRTIKQIVVGDADDFQDFLNYHGQGQVLNRLQIWSKSPYLLFWKNDEVSTVVTYSVPNIITDKLQQLARIQVIETKTLDEFNMLKQDQQVISLRYVAEDEINEQLASNEFLFGKSKTNPQIQYFDEEVYTLKKLPKDKLAQMVDLVFLDSKGYPKPKNKIQNWGAELENISGFTQLINEVKAKLV</sequence>
<gene>
    <name evidence="1" type="ORF">A6K76_06275</name>
</gene>
<reference evidence="1 2" key="1">
    <citation type="submission" date="2016-07" db="EMBL/GenBank/DDBJ databases">
        <title>Caryophanon latum genome sequencing.</title>
        <authorList>
            <person name="Verma A."/>
            <person name="Pal Y."/>
            <person name="Krishnamurthi S."/>
        </authorList>
    </citation>
    <scope>NUCLEOTIDE SEQUENCE [LARGE SCALE GENOMIC DNA]</scope>
    <source>
        <strain evidence="1 2">DSM 14151</strain>
    </source>
</reference>